<evidence type="ECO:0008006" key="6">
    <source>
        <dbReference type="Google" id="ProtNLM"/>
    </source>
</evidence>
<organism evidence="2 4">
    <name type="scientific">Arsenophonus nasoniae</name>
    <name type="common">son-killer infecting Nasonia vitripennis</name>
    <dbReference type="NCBI Taxonomy" id="638"/>
    <lineage>
        <taxon>Bacteria</taxon>
        <taxon>Pseudomonadati</taxon>
        <taxon>Pseudomonadota</taxon>
        <taxon>Gammaproteobacteria</taxon>
        <taxon>Enterobacterales</taxon>
        <taxon>Morganellaceae</taxon>
        <taxon>Arsenophonus</taxon>
    </lineage>
</organism>
<reference evidence="3" key="2">
    <citation type="submission" date="2023-04" db="EMBL/GenBank/DDBJ databases">
        <title>Genome dynamics across the evolutionary transition to endosymbiosis.</title>
        <authorList>
            <person name="Siozios S."/>
            <person name="Nadal-Jimenez P."/>
            <person name="Azagi T."/>
            <person name="Sprong H."/>
            <person name="Frost C.L."/>
            <person name="Parratt S.R."/>
            <person name="Taylor G."/>
            <person name="Brettell L."/>
            <person name="Lew K.C."/>
            <person name="Croft L."/>
            <person name="King K.C."/>
            <person name="Brockhurst M.A."/>
            <person name="Hypsa V."/>
            <person name="Novakova E."/>
            <person name="Darby A.C."/>
            <person name="Hurst G.D.D."/>
        </authorList>
    </citation>
    <scope>NUCLEOTIDE SEQUENCE</scope>
    <source>
        <strain evidence="3">ANv_CAN</strain>
        <plasmid evidence="3">paNv_CAN2</plasmid>
    </source>
</reference>
<evidence type="ECO:0000313" key="2">
    <source>
        <dbReference type="EMBL" id="QBY46220.1"/>
    </source>
</evidence>
<feature type="signal peptide" evidence="1">
    <location>
        <begin position="1"/>
        <end position="20"/>
    </location>
</feature>
<evidence type="ECO:0000313" key="3">
    <source>
        <dbReference type="EMBL" id="WGM08137.1"/>
    </source>
</evidence>
<evidence type="ECO:0000313" key="5">
    <source>
        <dbReference type="Proteomes" id="UP001177592"/>
    </source>
</evidence>
<keyword evidence="2" id="KW-0614">Plasmid</keyword>
<reference evidence="2 4" key="1">
    <citation type="submission" date="2019-03" db="EMBL/GenBank/DDBJ databases">
        <title>Long-read sequencing reveals hyperdense prophage content in a complex bacterial symbiont genome.</title>
        <authorList>
            <person name="Frost C.L."/>
            <person name="Siozios S."/>
            <person name="Nadal-Jimenez P."/>
            <person name="Brockhurst M.A."/>
            <person name="King K.C."/>
            <person name="Darby A.C."/>
            <person name="Hurst G.D.D."/>
        </authorList>
    </citation>
    <scope>NUCLEOTIDE SEQUENCE [LARGE SCALE GENOMIC DNA]</scope>
    <source>
        <strain evidence="2 4">FIN</strain>
        <plasmid evidence="2">pArsFIN5</plasmid>
        <plasmid evidence="4">parsfin5</plasmid>
    </source>
</reference>
<geneLocation type="plasmid" evidence="4">
    <name>parsfin5</name>
</geneLocation>
<dbReference type="KEGG" id="ans:ArsFIN_48310"/>
<geneLocation type="plasmid" evidence="3 5">
    <name>paNv_CAN2</name>
</geneLocation>
<dbReference type="EMBL" id="CP123525">
    <property type="protein sequence ID" value="WGM08137.1"/>
    <property type="molecule type" value="Genomic_DNA"/>
</dbReference>
<keyword evidence="5" id="KW-1185">Reference proteome</keyword>
<gene>
    <name evidence="2" type="ORF">ArsFIN_48310</name>
    <name evidence="3" type="ORF">QE258_22940</name>
</gene>
<name>A0A4P7L5D8_9GAMM</name>
<protein>
    <recommendedName>
        <fullName evidence="6">Fimbrial protein</fullName>
    </recommendedName>
</protein>
<dbReference type="Proteomes" id="UP000295134">
    <property type="component" value="Plasmid pArsFIN5"/>
</dbReference>
<evidence type="ECO:0000256" key="1">
    <source>
        <dbReference type="SAM" id="SignalP"/>
    </source>
</evidence>
<accession>A0A4P7L5D8</accession>
<geneLocation type="plasmid" evidence="2">
    <name>pArsFIN5</name>
</geneLocation>
<dbReference type="Proteomes" id="UP001177592">
    <property type="component" value="Plasmid paNv_CAN2"/>
</dbReference>
<keyword evidence="1" id="KW-0732">Signal</keyword>
<feature type="chain" id="PRO_5044607070" description="Fimbrial protein" evidence="1">
    <location>
        <begin position="21"/>
        <end position="327"/>
    </location>
</feature>
<dbReference type="RefSeq" id="WP_026823756.1">
    <property type="nucleotide sequence ID" value="NZ_CP038617.1"/>
</dbReference>
<dbReference type="AlphaFoldDB" id="A0A4P7L5D8"/>
<proteinExistence type="predicted"/>
<sequence length="327" mass="36917">MKKIALIMSMLFFYTGSALALECKVLGETNDPYRETKIVDNVLLPKDSNNGEKIWVSELFTRNVECTSYISEPVYFYYFPEVDISVIPKGMKFGITYNGKDTDLDASIPEKQRRLKTDIEVQASNPKRGTIAVKVYIKKEGTFDINNSVKILNIFQLDGEKGLNNTPKGNYRFSLSGLNNITQIDCSSSYYWKKFNLNINNDITLNPQSVSNIGGLNLTCQAHNNLNLDNKRVTLEVYSDSTKSSEVFTTNLTGLNFTFNIAGQELKPNNKKLITIPLDASGKNNINIDGLFKLNYQETGQDWLYNPNTLTFSPEKISIKSTLKLIE</sequence>
<evidence type="ECO:0000313" key="4">
    <source>
        <dbReference type="Proteomes" id="UP000295134"/>
    </source>
</evidence>
<dbReference type="GeneID" id="39751350"/>
<dbReference type="EMBL" id="CP038617">
    <property type="protein sequence ID" value="QBY46220.1"/>
    <property type="molecule type" value="Genomic_DNA"/>
</dbReference>